<dbReference type="PANTHER" id="PTHR48081:SF8">
    <property type="entry name" value="ALPHA_BETA HYDROLASE FOLD-3 DOMAIN-CONTAINING PROTEIN-RELATED"/>
    <property type="match status" value="1"/>
</dbReference>
<dbReference type="AlphaFoldDB" id="A0A365YH38"/>
<evidence type="ECO:0000256" key="1">
    <source>
        <dbReference type="ARBA" id="ARBA00010515"/>
    </source>
</evidence>
<dbReference type="Proteomes" id="UP000252167">
    <property type="component" value="Unassembled WGS sequence"/>
</dbReference>
<organism evidence="5 6">
    <name type="scientific">Glutamicibacter soli</name>
    <dbReference type="NCBI Taxonomy" id="453836"/>
    <lineage>
        <taxon>Bacteria</taxon>
        <taxon>Bacillati</taxon>
        <taxon>Actinomycetota</taxon>
        <taxon>Actinomycetes</taxon>
        <taxon>Micrococcales</taxon>
        <taxon>Micrococcaceae</taxon>
        <taxon>Glutamicibacter</taxon>
    </lineage>
</organism>
<proteinExistence type="inferred from homology"/>
<name>A0A365YH38_9MICC</name>
<gene>
    <name evidence="5" type="ORF">C1H84_09040</name>
</gene>
<dbReference type="InterPro" id="IPR033140">
    <property type="entry name" value="Lipase_GDXG_put_SER_AS"/>
</dbReference>
<dbReference type="GO" id="GO:0016787">
    <property type="term" value="F:hydrolase activity"/>
    <property type="evidence" value="ECO:0007669"/>
    <property type="project" value="UniProtKB-KW"/>
</dbReference>
<dbReference type="SUPFAM" id="SSF53474">
    <property type="entry name" value="alpha/beta-Hydrolases"/>
    <property type="match status" value="1"/>
</dbReference>
<comment type="similarity">
    <text evidence="1">Belongs to the 'GDXG' lipolytic enzyme family.</text>
</comment>
<feature type="active site" evidence="3">
    <location>
        <position position="144"/>
    </location>
</feature>
<evidence type="ECO:0000313" key="5">
    <source>
        <dbReference type="EMBL" id="RBM02016.1"/>
    </source>
</evidence>
<reference evidence="5 6" key="1">
    <citation type="submission" date="2018-01" db="EMBL/GenBank/DDBJ databases">
        <title>Glutamicibacter soli strain NHPC-3 Whole genome sequence and assembly.</title>
        <authorList>
            <person name="Choudhury P."/>
            <person name="Gupta D."/>
            <person name="Sengupta K."/>
            <person name="Jawed A."/>
            <person name="Sultana N."/>
            <person name="Saha P."/>
        </authorList>
    </citation>
    <scope>NUCLEOTIDE SEQUENCE [LARGE SCALE GENOMIC DNA]</scope>
    <source>
        <strain evidence="5 6">NHPC-3</strain>
    </source>
</reference>
<keyword evidence="6" id="KW-1185">Reference proteome</keyword>
<dbReference type="Gene3D" id="3.40.50.1820">
    <property type="entry name" value="alpha/beta hydrolase"/>
    <property type="match status" value="1"/>
</dbReference>
<evidence type="ECO:0000259" key="4">
    <source>
        <dbReference type="Pfam" id="PF07859"/>
    </source>
</evidence>
<protein>
    <submittedName>
        <fullName evidence="5">Esterase</fullName>
    </submittedName>
</protein>
<accession>A0A365YH38</accession>
<dbReference type="PROSITE" id="PS01174">
    <property type="entry name" value="LIPASE_GDXG_SER"/>
    <property type="match status" value="1"/>
</dbReference>
<dbReference type="EMBL" id="POAF01000003">
    <property type="protein sequence ID" value="RBM02016.1"/>
    <property type="molecule type" value="Genomic_DNA"/>
</dbReference>
<evidence type="ECO:0000256" key="3">
    <source>
        <dbReference type="PROSITE-ProRule" id="PRU10038"/>
    </source>
</evidence>
<dbReference type="PANTHER" id="PTHR48081">
    <property type="entry name" value="AB HYDROLASE SUPERFAMILY PROTEIN C4A8.06C"/>
    <property type="match status" value="1"/>
</dbReference>
<comment type="caution">
    <text evidence="5">The sequence shown here is derived from an EMBL/GenBank/DDBJ whole genome shotgun (WGS) entry which is preliminary data.</text>
</comment>
<dbReference type="InterPro" id="IPR050300">
    <property type="entry name" value="GDXG_lipolytic_enzyme"/>
</dbReference>
<keyword evidence="2" id="KW-0378">Hydrolase</keyword>
<dbReference type="InterPro" id="IPR029058">
    <property type="entry name" value="AB_hydrolase_fold"/>
</dbReference>
<dbReference type="InterPro" id="IPR013094">
    <property type="entry name" value="AB_hydrolase_3"/>
</dbReference>
<evidence type="ECO:0000256" key="2">
    <source>
        <dbReference type="ARBA" id="ARBA00022801"/>
    </source>
</evidence>
<sequence length="301" mass="32476">MSSDPNAVPLTELEPQQARAVSATRAQLFAPGPELPESRDFRLPVAGGDGIQMRIHVPKARAHSVVLYLHGGGWVLGSIDAYDAMARHLAVDSGATVVLAEYRKAPEHPFPIPVDDCWEAWQWVLENAQQLAAPDAKLYLAGDSAGGNLAAVTARKARDSGGAKPDGQILIYPVTDHDLGRGSYLEPENQTLLPVEAMEYFWGYYVPDPGERSHPDASPIRCGDFSGLAPALVITAEHDVLRDEGEHYASELSRAGVPVQQVCWPGQMHGFIQMTGVLPASLEATGYIANYISNLSTIESE</sequence>
<evidence type="ECO:0000313" key="6">
    <source>
        <dbReference type="Proteomes" id="UP000252167"/>
    </source>
</evidence>
<feature type="domain" description="Alpha/beta hydrolase fold-3" evidence="4">
    <location>
        <begin position="66"/>
        <end position="272"/>
    </location>
</feature>
<dbReference type="Pfam" id="PF07859">
    <property type="entry name" value="Abhydrolase_3"/>
    <property type="match status" value="1"/>
</dbReference>